<dbReference type="PROSITE" id="PS50977">
    <property type="entry name" value="HTH_TETR_2"/>
    <property type="match status" value="1"/>
</dbReference>
<reference evidence="13" key="1">
    <citation type="submission" date="2023-07" db="EMBL/GenBank/DDBJ databases">
        <authorList>
            <person name="Haufschild T."/>
            <person name="Kallscheuer N."/>
            <person name="Hammer J."/>
            <person name="Kohn T."/>
            <person name="Kabuu M."/>
            <person name="Jogler M."/>
            <person name="Wohfarth N."/>
            <person name="Heuer A."/>
            <person name="Rohde M."/>
            <person name="van Teeseling M.C.F."/>
            <person name="Jogler C."/>
        </authorList>
    </citation>
    <scope>NUCLEOTIDE SEQUENCE</scope>
    <source>
        <strain evidence="12">Strain 138</strain>
        <strain evidence="13">Strain 318</strain>
    </source>
</reference>
<evidence type="ECO:0000256" key="1">
    <source>
        <dbReference type="ARBA" id="ARBA00004442"/>
    </source>
</evidence>
<dbReference type="GO" id="GO:0003677">
    <property type="term" value="F:DNA binding"/>
    <property type="evidence" value="ECO:0007669"/>
    <property type="project" value="UniProtKB-UniRule"/>
</dbReference>
<evidence type="ECO:0000313" key="13">
    <source>
        <dbReference type="EMBL" id="WKW16392.1"/>
    </source>
</evidence>
<comment type="similarity">
    <text evidence="2">Belongs to the outer membrane factor (OMF) (TC 1.B.17) family.</text>
</comment>
<dbReference type="EMBL" id="CP130612">
    <property type="protein sequence ID" value="WKW13485.1"/>
    <property type="molecule type" value="Genomic_DNA"/>
</dbReference>
<keyword evidence="7 10" id="KW-0472">Membrane</keyword>
<dbReference type="Pfam" id="PF02321">
    <property type="entry name" value="OEP"/>
    <property type="match status" value="2"/>
</dbReference>
<dbReference type="Proteomes" id="UP001229955">
    <property type="component" value="Chromosome"/>
</dbReference>
<name>A0AA49Q8Q8_9BACT</name>
<organism evidence="13 14">
    <name type="scientific">Pseudogemmatithrix spongiicola</name>
    <dbReference type="NCBI Taxonomy" id="3062599"/>
    <lineage>
        <taxon>Bacteria</taxon>
        <taxon>Pseudomonadati</taxon>
        <taxon>Gemmatimonadota</taxon>
        <taxon>Gemmatimonadia</taxon>
        <taxon>Gemmatimonadales</taxon>
        <taxon>Gemmatimonadaceae</taxon>
        <taxon>Pseudogemmatithrix</taxon>
    </lineage>
</organism>
<dbReference type="InterPro" id="IPR051906">
    <property type="entry name" value="TolC-like"/>
</dbReference>
<sequence length="666" mass="70708">MTEPTKQQLIDAALRVYAEGGFRGATTRRIAEAAGVNEVTLFRLFGSKATLIEEALRSRAATVDRPTPPAVPVDPQGELTEWAAADHAFMLESAGMIRSSLAEMHQHPECADTTAERPEESRAEVLRYFERLVEHRFIPPSADLKAAATMLLGTIFADAMGRDLMPSMFPPRDKAPATYVRLVLRAIGATAVALLLLVLPLASSTLQAQGTAPNAAPAALSLAEALQMAEQRSAGVRAAAAGADRARGQLRQANSQLLPQINGAANYQRAIQNQFQAISEQFAPDSGSGGGDDGIANSPLAQIFAAPNTFIFTLSATQNLWTAGRLTAQRAGAEAGLSAADIALSSAKAQALLDVAQAYYDAVAAERFAEIADSTLALTERTLSQVRLAREVGTASEFDLLRAQVTRDNQRPAAIQARGARQAAQLRLKQLLRLPLAQPLTLTTPIRDEGAAMAAPLAPVTLAGARSLAPDTSATARATVRQAAAQLDAAEKALTAARLARLPALQLSSTYQRFAYPPDGTFLPSDFNLYFPNWTVTLGLSFPVFNGGLTSGQKMVAQANVAEARARLEQTRDGAELDAVLAVNAYEQAAAAYQAAVGTDAQAARAYAIAEVRFSEGISTPVELTEARVQLEQARLQRVTTARDLEVARMRLALLKDLPLAIGGAR</sequence>
<dbReference type="InterPro" id="IPR036271">
    <property type="entry name" value="Tet_transcr_reg_TetR-rel_C_sf"/>
</dbReference>
<feature type="DNA-binding region" description="H-T-H motif" evidence="9">
    <location>
        <begin position="26"/>
        <end position="45"/>
    </location>
</feature>
<dbReference type="RefSeq" id="WP_367886339.1">
    <property type="nucleotide sequence ID" value="NZ_CP130612.1"/>
</dbReference>
<dbReference type="Pfam" id="PF00440">
    <property type="entry name" value="TetR_N"/>
    <property type="match status" value="1"/>
</dbReference>
<evidence type="ECO:0000256" key="8">
    <source>
        <dbReference type="ARBA" id="ARBA00023237"/>
    </source>
</evidence>
<evidence type="ECO:0000313" key="12">
    <source>
        <dbReference type="EMBL" id="WKW13485.1"/>
    </source>
</evidence>
<dbReference type="SUPFAM" id="SSF56954">
    <property type="entry name" value="Outer membrane efflux proteins (OEP)"/>
    <property type="match status" value="1"/>
</dbReference>
<proteinExistence type="inferred from homology"/>
<evidence type="ECO:0000256" key="3">
    <source>
        <dbReference type="ARBA" id="ARBA00022448"/>
    </source>
</evidence>
<dbReference type="PANTHER" id="PTHR30026">
    <property type="entry name" value="OUTER MEMBRANE PROTEIN TOLC"/>
    <property type="match status" value="1"/>
</dbReference>
<dbReference type="InterPro" id="IPR009057">
    <property type="entry name" value="Homeodomain-like_sf"/>
</dbReference>
<evidence type="ECO:0000256" key="5">
    <source>
        <dbReference type="ARBA" id="ARBA00022692"/>
    </source>
</evidence>
<evidence type="ECO:0000256" key="10">
    <source>
        <dbReference type="SAM" id="Phobius"/>
    </source>
</evidence>
<dbReference type="AlphaFoldDB" id="A0AA49Q8Q8"/>
<evidence type="ECO:0000313" key="14">
    <source>
        <dbReference type="Proteomes" id="UP001229955"/>
    </source>
</evidence>
<dbReference type="GO" id="GO:0009279">
    <property type="term" value="C:cell outer membrane"/>
    <property type="evidence" value="ECO:0007669"/>
    <property type="project" value="UniProtKB-SubCell"/>
</dbReference>
<dbReference type="GO" id="GO:0015288">
    <property type="term" value="F:porin activity"/>
    <property type="evidence" value="ECO:0007669"/>
    <property type="project" value="TreeGrafter"/>
</dbReference>
<evidence type="ECO:0000256" key="2">
    <source>
        <dbReference type="ARBA" id="ARBA00007613"/>
    </source>
</evidence>
<accession>A0AA49Q6W1</accession>
<dbReference type="InterPro" id="IPR001647">
    <property type="entry name" value="HTH_TetR"/>
</dbReference>
<protein>
    <submittedName>
        <fullName evidence="13">TolC family protein</fullName>
    </submittedName>
</protein>
<dbReference type="SUPFAM" id="SSF46689">
    <property type="entry name" value="Homeodomain-like"/>
    <property type="match status" value="1"/>
</dbReference>
<evidence type="ECO:0000256" key="6">
    <source>
        <dbReference type="ARBA" id="ARBA00023125"/>
    </source>
</evidence>
<evidence type="ECO:0000256" key="7">
    <source>
        <dbReference type="ARBA" id="ARBA00023136"/>
    </source>
</evidence>
<evidence type="ECO:0000256" key="9">
    <source>
        <dbReference type="PROSITE-ProRule" id="PRU00335"/>
    </source>
</evidence>
<keyword evidence="4" id="KW-1134">Transmembrane beta strand</keyword>
<dbReference type="PRINTS" id="PR00455">
    <property type="entry name" value="HTHTETR"/>
</dbReference>
<gene>
    <name evidence="12" type="ORF">Strain138_002807</name>
    <name evidence="13" type="ORF">Strain318_002807</name>
</gene>
<dbReference type="GO" id="GO:1990281">
    <property type="term" value="C:efflux pump complex"/>
    <property type="evidence" value="ECO:0007669"/>
    <property type="project" value="TreeGrafter"/>
</dbReference>
<keyword evidence="3" id="KW-0813">Transport</keyword>
<dbReference type="Gene3D" id="1.20.1600.10">
    <property type="entry name" value="Outer membrane efflux proteins (OEP)"/>
    <property type="match status" value="1"/>
</dbReference>
<keyword evidence="14" id="KW-1185">Reference proteome</keyword>
<keyword evidence="6 9" id="KW-0238">DNA-binding</keyword>
<dbReference type="GO" id="GO:0015562">
    <property type="term" value="F:efflux transmembrane transporter activity"/>
    <property type="evidence" value="ECO:0007669"/>
    <property type="project" value="InterPro"/>
</dbReference>
<comment type="subcellular location">
    <subcellularLocation>
        <location evidence="1">Cell outer membrane</location>
    </subcellularLocation>
</comment>
<dbReference type="KEGG" id="pspc:Strain318_002807"/>
<keyword evidence="10" id="KW-1133">Transmembrane helix</keyword>
<dbReference type="EMBL" id="CP130613">
    <property type="protein sequence ID" value="WKW16392.1"/>
    <property type="molecule type" value="Genomic_DNA"/>
</dbReference>
<dbReference type="PANTHER" id="PTHR30026:SF20">
    <property type="entry name" value="OUTER MEMBRANE PROTEIN TOLC"/>
    <property type="match status" value="1"/>
</dbReference>
<feature type="transmembrane region" description="Helical" evidence="10">
    <location>
        <begin position="182"/>
        <end position="202"/>
    </location>
</feature>
<dbReference type="Gene3D" id="1.10.357.10">
    <property type="entry name" value="Tetracycline Repressor, domain 2"/>
    <property type="match status" value="1"/>
</dbReference>
<accession>A0AA49Q8Q8</accession>
<dbReference type="InterPro" id="IPR003423">
    <property type="entry name" value="OMP_efflux"/>
</dbReference>
<evidence type="ECO:0000259" key="11">
    <source>
        <dbReference type="PROSITE" id="PS50977"/>
    </source>
</evidence>
<keyword evidence="8" id="KW-0998">Cell outer membrane</keyword>
<evidence type="ECO:0000256" key="4">
    <source>
        <dbReference type="ARBA" id="ARBA00022452"/>
    </source>
</evidence>
<keyword evidence="5 10" id="KW-0812">Transmembrane</keyword>
<dbReference type="SUPFAM" id="SSF48498">
    <property type="entry name" value="Tetracyclin repressor-like, C-terminal domain"/>
    <property type="match status" value="1"/>
</dbReference>
<feature type="domain" description="HTH tetR-type" evidence="11">
    <location>
        <begin position="3"/>
        <end position="63"/>
    </location>
</feature>